<keyword evidence="6" id="KW-1185">Reference proteome</keyword>
<dbReference type="Gene3D" id="1.10.10.60">
    <property type="entry name" value="Homeodomain-like"/>
    <property type="match status" value="1"/>
</dbReference>
<dbReference type="Proteomes" id="UP000632339">
    <property type="component" value="Unassembled WGS sequence"/>
</dbReference>
<evidence type="ECO:0000313" key="6">
    <source>
        <dbReference type="Proteomes" id="UP000632339"/>
    </source>
</evidence>
<accession>A0ABQ2IHZ9</accession>
<gene>
    <name evidence="5" type="ORF">GCM10010967_55190</name>
</gene>
<dbReference type="SUPFAM" id="SSF46689">
    <property type="entry name" value="Homeodomain-like"/>
    <property type="match status" value="1"/>
</dbReference>
<evidence type="ECO:0000256" key="1">
    <source>
        <dbReference type="ARBA" id="ARBA00023015"/>
    </source>
</evidence>
<dbReference type="PANTHER" id="PTHR43280">
    <property type="entry name" value="ARAC-FAMILY TRANSCRIPTIONAL REGULATOR"/>
    <property type="match status" value="1"/>
</dbReference>
<name>A0ABQ2IHZ9_9BACT</name>
<evidence type="ECO:0000256" key="3">
    <source>
        <dbReference type="ARBA" id="ARBA00023163"/>
    </source>
</evidence>
<dbReference type="SUPFAM" id="SSF51215">
    <property type="entry name" value="Regulatory protein AraC"/>
    <property type="match status" value="1"/>
</dbReference>
<dbReference type="InterPro" id="IPR037923">
    <property type="entry name" value="HTH-like"/>
</dbReference>
<dbReference type="Pfam" id="PF12833">
    <property type="entry name" value="HTH_18"/>
    <property type="match status" value="1"/>
</dbReference>
<protein>
    <submittedName>
        <fullName evidence="5">AraC family transcriptional regulator</fullName>
    </submittedName>
</protein>
<comment type="caution">
    <text evidence="5">The sequence shown here is derived from an EMBL/GenBank/DDBJ whole genome shotgun (WGS) entry which is preliminary data.</text>
</comment>
<proteinExistence type="predicted"/>
<evidence type="ECO:0000256" key="2">
    <source>
        <dbReference type="ARBA" id="ARBA00023125"/>
    </source>
</evidence>
<dbReference type="SMART" id="SM00342">
    <property type="entry name" value="HTH_ARAC"/>
    <property type="match status" value="1"/>
</dbReference>
<feature type="domain" description="HTH araC/xylS-type" evidence="4">
    <location>
        <begin position="179"/>
        <end position="277"/>
    </location>
</feature>
<organism evidence="5 6">
    <name type="scientific">Dyadobacter beijingensis</name>
    <dbReference type="NCBI Taxonomy" id="365489"/>
    <lineage>
        <taxon>Bacteria</taxon>
        <taxon>Pseudomonadati</taxon>
        <taxon>Bacteroidota</taxon>
        <taxon>Cytophagia</taxon>
        <taxon>Cytophagales</taxon>
        <taxon>Spirosomataceae</taxon>
        <taxon>Dyadobacter</taxon>
    </lineage>
</organism>
<dbReference type="InterPro" id="IPR009057">
    <property type="entry name" value="Homeodomain-like_sf"/>
</dbReference>
<dbReference type="Pfam" id="PF02311">
    <property type="entry name" value="AraC_binding"/>
    <property type="match status" value="1"/>
</dbReference>
<evidence type="ECO:0000313" key="5">
    <source>
        <dbReference type="EMBL" id="GGN12149.1"/>
    </source>
</evidence>
<keyword evidence="1" id="KW-0805">Transcription regulation</keyword>
<reference evidence="6" key="1">
    <citation type="journal article" date="2019" name="Int. J. Syst. Evol. Microbiol.">
        <title>The Global Catalogue of Microorganisms (GCM) 10K type strain sequencing project: providing services to taxonomists for standard genome sequencing and annotation.</title>
        <authorList>
            <consortium name="The Broad Institute Genomics Platform"/>
            <consortium name="The Broad Institute Genome Sequencing Center for Infectious Disease"/>
            <person name="Wu L."/>
            <person name="Ma J."/>
        </authorList>
    </citation>
    <scope>NUCLEOTIDE SEQUENCE [LARGE SCALE GENOMIC DNA]</scope>
    <source>
        <strain evidence="6">CGMCC 1.6375</strain>
    </source>
</reference>
<dbReference type="RefSeq" id="WP_019945222.1">
    <property type="nucleotide sequence ID" value="NZ_BMLI01000004.1"/>
</dbReference>
<sequence length="281" mass="32096">MKNSTRLTINPHFHAECLADARQHWSVPAGYHQLDIFEMIWIKEGRGTMMVDLEKRPITDNTLYCLFPGQIHRMAAEQDLVGYKIAFSGDFLSAGNAAHQLPAALNYPGRGERIQVMRLNSEVQPEIEEVVRTIVWEYANDQQLKADMLHGLLRILIAYFSRRGTYDLRAPGNDEMVFSRFMNMLDRDFRSQKQVSAYAADMAVTSNYLSEVVKRVSGYSASHHIQQRILLEAKRKAITTRSSMKTIGLELGFDDSSTFSKFFKTKTGVNFSDFRSGWVHA</sequence>
<dbReference type="PROSITE" id="PS01124">
    <property type="entry name" value="HTH_ARAC_FAMILY_2"/>
    <property type="match status" value="1"/>
</dbReference>
<evidence type="ECO:0000259" key="4">
    <source>
        <dbReference type="PROSITE" id="PS01124"/>
    </source>
</evidence>
<dbReference type="InterPro" id="IPR018060">
    <property type="entry name" value="HTH_AraC"/>
</dbReference>
<dbReference type="PANTHER" id="PTHR43280:SF32">
    <property type="entry name" value="TRANSCRIPTIONAL REGULATORY PROTEIN"/>
    <property type="match status" value="1"/>
</dbReference>
<keyword evidence="2" id="KW-0238">DNA-binding</keyword>
<dbReference type="InterPro" id="IPR003313">
    <property type="entry name" value="AraC-bd"/>
</dbReference>
<dbReference type="EMBL" id="BMLI01000004">
    <property type="protein sequence ID" value="GGN12149.1"/>
    <property type="molecule type" value="Genomic_DNA"/>
</dbReference>
<keyword evidence="3" id="KW-0804">Transcription</keyword>